<dbReference type="RefSeq" id="WP_191733967.1">
    <property type="nucleotide sequence ID" value="NZ_JACSPR010000007.1"/>
</dbReference>
<sequence length="159" mass="17709">MSSALDNAPLLELDVSEWINHPGLTPDDLRGKVVLIEVFQMLCPGCVNHSLPQAVKIHRKVEESALQVIGLHSVFEHHEVMTPAALKVFMSEFGITFPVAVDRPREGQRIPSTMKKYRLEGTPSTILVDRKGRIRQVQFGQVDDFVLGLLIGSLLAEED</sequence>
<protein>
    <submittedName>
        <fullName evidence="2">TlpA family protein disulfide reductase</fullName>
    </submittedName>
</protein>
<dbReference type="EMBL" id="JACSPR010000007">
    <property type="protein sequence ID" value="MBD8030715.1"/>
    <property type="molecule type" value="Genomic_DNA"/>
</dbReference>
<dbReference type="GO" id="GO:0016491">
    <property type="term" value="F:oxidoreductase activity"/>
    <property type="evidence" value="ECO:0007669"/>
    <property type="project" value="InterPro"/>
</dbReference>
<gene>
    <name evidence="2" type="ORF">H9627_10365</name>
</gene>
<evidence type="ECO:0000313" key="2">
    <source>
        <dbReference type="EMBL" id="MBD8030715.1"/>
    </source>
</evidence>
<proteinExistence type="predicted"/>
<organism evidence="2 3">
    <name type="scientific">Corynebacterium gallinarum</name>
    <dbReference type="NCBI Taxonomy" id="2762214"/>
    <lineage>
        <taxon>Bacteria</taxon>
        <taxon>Bacillati</taxon>
        <taxon>Actinomycetota</taxon>
        <taxon>Actinomycetes</taxon>
        <taxon>Mycobacteriales</taxon>
        <taxon>Corynebacteriaceae</taxon>
        <taxon>Corynebacterium</taxon>
    </lineage>
</organism>
<keyword evidence="3" id="KW-1185">Reference proteome</keyword>
<evidence type="ECO:0000259" key="1">
    <source>
        <dbReference type="Pfam" id="PF08534"/>
    </source>
</evidence>
<accession>A0A8I0HKC2</accession>
<dbReference type="Gene3D" id="3.40.30.10">
    <property type="entry name" value="Glutaredoxin"/>
    <property type="match status" value="1"/>
</dbReference>
<dbReference type="PANTHER" id="PTHR42852">
    <property type="entry name" value="THIOL:DISULFIDE INTERCHANGE PROTEIN DSBE"/>
    <property type="match status" value="1"/>
</dbReference>
<dbReference type="Pfam" id="PF08534">
    <property type="entry name" value="Redoxin"/>
    <property type="match status" value="1"/>
</dbReference>
<name>A0A8I0HKC2_9CORY</name>
<reference evidence="2 3" key="1">
    <citation type="submission" date="2020-08" db="EMBL/GenBank/DDBJ databases">
        <title>A Genomic Blueprint of the Chicken Gut Microbiome.</title>
        <authorList>
            <person name="Gilroy R."/>
            <person name="Ravi A."/>
            <person name="Getino M."/>
            <person name="Pursley I."/>
            <person name="Horton D.L."/>
            <person name="Alikhan N.-F."/>
            <person name="Baker D."/>
            <person name="Gharbi K."/>
            <person name="Hall N."/>
            <person name="Watson M."/>
            <person name="Adriaenssens E.M."/>
            <person name="Foster-Nyarko E."/>
            <person name="Jarju S."/>
            <person name="Secka A."/>
            <person name="Antonio M."/>
            <person name="Oren A."/>
            <person name="Chaudhuri R."/>
            <person name="La Ragione R.M."/>
            <person name="Hildebrand F."/>
            <person name="Pallen M.J."/>
        </authorList>
    </citation>
    <scope>NUCLEOTIDE SEQUENCE [LARGE SCALE GENOMIC DNA]</scope>
    <source>
        <strain evidence="2 3">Sa1YVA5</strain>
    </source>
</reference>
<evidence type="ECO:0000313" key="3">
    <source>
        <dbReference type="Proteomes" id="UP000650224"/>
    </source>
</evidence>
<dbReference type="SUPFAM" id="SSF52833">
    <property type="entry name" value="Thioredoxin-like"/>
    <property type="match status" value="1"/>
</dbReference>
<feature type="domain" description="Redoxin" evidence="1">
    <location>
        <begin position="27"/>
        <end position="142"/>
    </location>
</feature>
<dbReference type="AlphaFoldDB" id="A0A8I0HKC2"/>
<comment type="caution">
    <text evidence="2">The sequence shown here is derived from an EMBL/GenBank/DDBJ whole genome shotgun (WGS) entry which is preliminary data.</text>
</comment>
<dbReference type="PANTHER" id="PTHR42852:SF13">
    <property type="entry name" value="PROTEIN DIPZ"/>
    <property type="match status" value="1"/>
</dbReference>
<dbReference type="InterPro" id="IPR036249">
    <property type="entry name" value="Thioredoxin-like_sf"/>
</dbReference>
<dbReference type="Proteomes" id="UP000650224">
    <property type="component" value="Unassembled WGS sequence"/>
</dbReference>
<dbReference type="InterPro" id="IPR013740">
    <property type="entry name" value="Redoxin"/>
</dbReference>
<dbReference type="InterPro" id="IPR050553">
    <property type="entry name" value="Thioredoxin_ResA/DsbE_sf"/>
</dbReference>
<dbReference type="CDD" id="cd02966">
    <property type="entry name" value="TlpA_like_family"/>
    <property type="match status" value="1"/>
</dbReference>